<dbReference type="EMBL" id="ML977578">
    <property type="protein sequence ID" value="KAF2002211.1"/>
    <property type="molecule type" value="Genomic_DNA"/>
</dbReference>
<dbReference type="InterPro" id="IPR029000">
    <property type="entry name" value="Cyclophilin-like_dom_sf"/>
</dbReference>
<sequence length="316" mass="34786">MTTSARPRIFLEIAIDAAPAGSLEFELFVDAAPNTCLGSPPGRNLRQSTLHQSAKGVWTCTPNSSVPAFEPESTTSKEANTKGLLCAVAGSSHFFITLGPKPDSKALIFGHMTQGGELLDRMATTNTLISISDCGECNSVPVSPTMGPPVDEERGRLKRRRQSSHSPPRAKSPSRGHERDSGSRYRRHYRKHHRRSSSSSRSITPPPSAKKSRRRSDAELDHNQRGRARQRSRSRTGSPIFESDSAEEEFGVRRGGRKRSPPPSRHRSESAVDARRQRSLPNLYKKEMARKRDSLTGDGNDDGVKGKDNNHPCVEA</sequence>
<evidence type="ECO:0000256" key="1">
    <source>
        <dbReference type="SAM" id="MobiDB-lite"/>
    </source>
</evidence>
<feature type="compositionally biased region" description="Basic residues" evidence="1">
    <location>
        <begin position="184"/>
        <end position="196"/>
    </location>
</feature>
<feature type="compositionally biased region" description="Basic and acidic residues" evidence="1">
    <location>
        <begin position="284"/>
        <end position="295"/>
    </location>
</feature>
<organism evidence="2 3">
    <name type="scientific">Amniculicola lignicola CBS 123094</name>
    <dbReference type="NCBI Taxonomy" id="1392246"/>
    <lineage>
        <taxon>Eukaryota</taxon>
        <taxon>Fungi</taxon>
        <taxon>Dikarya</taxon>
        <taxon>Ascomycota</taxon>
        <taxon>Pezizomycotina</taxon>
        <taxon>Dothideomycetes</taxon>
        <taxon>Pleosporomycetidae</taxon>
        <taxon>Pleosporales</taxon>
        <taxon>Amniculicolaceae</taxon>
        <taxon>Amniculicola</taxon>
    </lineage>
</organism>
<dbReference type="AlphaFoldDB" id="A0A6A5WPV0"/>
<dbReference type="OrthoDB" id="3800848at2759"/>
<dbReference type="SUPFAM" id="SSF50891">
    <property type="entry name" value="Cyclophilin-like"/>
    <property type="match status" value="1"/>
</dbReference>
<protein>
    <recommendedName>
        <fullName evidence="4">PPIase cyclophilin-type domain-containing protein</fullName>
    </recommendedName>
</protein>
<feature type="compositionally biased region" description="Basic residues" evidence="1">
    <location>
        <begin position="225"/>
        <end position="234"/>
    </location>
</feature>
<accession>A0A6A5WPV0</accession>
<name>A0A6A5WPV0_9PLEO</name>
<keyword evidence="3" id="KW-1185">Reference proteome</keyword>
<feature type="compositionally biased region" description="Basic and acidic residues" evidence="1">
    <location>
        <begin position="266"/>
        <end position="276"/>
    </location>
</feature>
<evidence type="ECO:0000313" key="3">
    <source>
        <dbReference type="Proteomes" id="UP000799779"/>
    </source>
</evidence>
<evidence type="ECO:0008006" key="4">
    <source>
        <dbReference type="Google" id="ProtNLM"/>
    </source>
</evidence>
<feature type="region of interest" description="Disordered" evidence="1">
    <location>
        <begin position="134"/>
        <end position="316"/>
    </location>
</feature>
<dbReference type="Gene3D" id="2.40.100.10">
    <property type="entry name" value="Cyclophilin-like"/>
    <property type="match status" value="1"/>
</dbReference>
<reference evidence="2" key="1">
    <citation type="journal article" date="2020" name="Stud. Mycol.">
        <title>101 Dothideomycetes genomes: a test case for predicting lifestyles and emergence of pathogens.</title>
        <authorList>
            <person name="Haridas S."/>
            <person name="Albert R."/>
            <person name="Binder M."/>
            <person name="Bloem J."/>
            <person name="Labutti K."/>
            <person name="Salamov A."/>
            <person name="Andreopoulos B."/>
            <person name="Baker S."/>
            <person name="Barry K."/>
            <person name="Bills G."/>
            <person name="Bluhm B."/>
            <person name="Cannon C."/>
            <person name="Castanera R."/>
            <person name="Culley D."/>
            <person name="Daum C."/>
            <person name="Ezra D."/>
            <person name="Gonzalez J."/>
            <person name="Henrissat B."/>
            <person name="Kuo A."/>
            <person name="Liang C."/>
            <person name="Lipzen A."/>
            <person name="Lutzoni F."/>
            <person name="Magnuson J."/>
            <person name="Mondo S."/>
            <person name="Nolan M."/>
            <person name="Ohm R."/>
            <person name="Pangilinan J."/>
            <person name="Park H.-J."/>
            <person name="Ramirez L."/>
            <person name="Alfaro M."/>
            <person name="Sun H."/>
            <person name="Tritt A."/>
            <person name="Yoshinaga Y."/>
            <person name="Zwiers L.-H."/>
            <person name="Turgeon B."/>
            <person name="Goodwin S."/>
            <person name="Spatafora J."/>
            <person name="Crous P."/>
            <person name="Grigoriev I."/>
        </authorList>
    </citation>
    <scope>NUCLEOTIDE SEQUENCE</scope>
    <source>
        <strain evidence="2">CBS 123094</strain>
    </source>
</reference>
<proteinExistence type="predicted"/>
<evidence type="ECO:0000313" key="2">
    <source>
        <dbReference type="EMBL" id="KAF2002211.1"/>
    </source>
</evidence>
<dbReference type="Proteomes" id="UP000799779">
    <property type="component" value="Unassembled WGS sequence"/>
</dbReference>
<feature type="compositionally biased region" description="Basic and acidic residues" evidence="1">
    <location>
        <begin position="215"/>
        <end position="224"/>
    </location>
</feature>
<gene>
    <name evidence="2" type="ORF">P154DRAFT_574161</name>
</gene>